<feature type="domain" description="Guanylate cyclase" evidence="2">
    <location>
        <begin position="102"/>
        <end position="245"/>
    </location>
</feature>
<reference evidence="3" key="1">
    <citation type="submission" date="2023-10" db="EMBL/GenBank/DDBJ databases">
        <authorList>
            <person name="Chen Y."/>
            <person name="Shah S."/>
            <person name="Dougan E. K."/>
            <person name="Thang M."/>
            <person name="Chan C."/>
        </authorList>
    </citation>
    <scope>NUCLEOTIDE SEQUENCE [LARGE SCALE GENOMIC DNA]</scope>
</reference>
<organism evidence="3 4">
    <name type="scientific">Prorocentrum cordatum</name>
    <dbReference type="NCBI Taxonomy" id="2364126"/>
    <lineage>
        <taxon>Eukaryota</taxon>
        <taxon>Sar</taxon>
        <taxon>Alveolata</taxon>
        <taxon>Dinophyceae</taxon>
        <taxon>Prorocentrales</taxon>
        <taxon>Prorocentraceae</taxon>
        <taxon>Prorocentrum</taxon>
    </lineage>
</organism>
<dbReference type="EMBL" id="CAUYUJ010015019">
    <property type="protein sequence ID" value="CAK0848902.1"/>
    <property type="molecule type" value="Genomic_DNA"/>
</dbReference>
<keyword evidence="4" id="KW-1185">Reference proteome</keyword>
<dbReference type="PANTHER" id="PTHR47455:SF1">
    <property type="entry name" value="GUANYLATE CYCLASE DOMAIN-CONTAINING PROTEIN"/>
    <property type="match status" value="1"/>
</dbReference>
<evidence type="ECO:0000256" key="1">
    <source>
        <dbReference type="SAM" id="MobiDB-lite"/>
    </source>
</evidence>
<feature type="region of interest" description="Disordered" evidence="1">
    <location>
        <begin position="368"/>
        <end position="393"/>
    </location>
</feature>
<dbReference type="InterPro" id="IPR029787">
    <property type="entry name" value="Nucleotide_cyclase"/>
</dbReference>
<dbReference type="CDD" id="cd07302">
    <property type="entry name" value="CHD"/>
    <property type="match status" value="1"/>
</dbReference>
<dbReference type="PANTHER" id="PTHR47455">
    <property type="entry name" value="ADENYLYL CYCLASE BETA"/>
    <property type="match status" value="1"/>
</dbReference>
<dbReference type="SUPFAM" id="SSF55073">
    <property type="entry name" value="Nucleotide cyclase"/>
    <property type="match status" value="1"/>
</dbReference>
<comment type="caution">
    <text evidence="3">The sequence shown here is derived from an EMBL/GenBank/DDBJ whole genome shotgun (WGS) entry which is preliminary data.</text>
</comment>
<sequence length="888" mass="98605">MATAVLRASACCLEIHKRFHNYDTRALRQVSWALRLAKTGQTCLSPEAWRHVGGFAVEGPEILESPSFHLLEGLHAAKMFDCRRDYQFQRRELRVIRRFIPSTVFKQIESDTLAYVNEMRNVSTCFVHVAVADLMTDEGPKLAQDLTSLVQTCCYQHEGTFNKFLADERGLKFLLVFGLPPLVHTDDPTRAVLACFDMAKEFQNLRLDAKFGITTGRSFCGLYGSTSRMEYTVVGERVNLANRLMIHASPGMILCDEETKEHATTEIIWYALAAINVKGKDAAVKIFSPEKKPQAEYIGLHENTIHFPWYDNPFGGISLSAKCDASTFHTNMLQLCSVKTWDGIQQVQKLLGGQFNKALYLSDRDRHTLHDSSKAEPSLKSMKTSASMMGPPENSPFRHGGVVVIAGDTGTGKIELAEHIVAQSLMRFRMLPVFATMGPRPCGGNRAVSELLRSILGVFRHLDPSVPSDDAQALARVIPESEAHNLPRLQRAVCESSCADMPGFSEAELGSACELLSALGDQTSILIVMQFEHGTSRFPWALREDLGNFWKMVDTLTAKQTGKEPICMLLLVKDVVAESPAVQDAYLNLALVGLDEESLAQYVSIYLGVPLEAVDPELQKLVSRVTQGNPLHIREMISELQRTHLTFTEGPNKQTVRVECIDPDKIDISSWQHTAMVSGTVCQLEGLDPREAAVVKMGVCFKGTFTLTDLAARMCSRYAGSTRLDQLLLYSKMRELEKRKFIERVTETRPTWVSRHSSQLDASKRMSQLSGPSFAAARRTAPCFRMTSKLISSVGGSMVLEAQKKAVKRQALIERVLQERQGSLICDAGAHRTGAHIPWYYEQAFLRMRDVQAQGELSEGGWQPLGTDGTGGSGPEADGQPQRQCCSM</sequence>
<dbReference type="InterPro" id="IPR025662">
    <property type="entry name" value="Sigma_54_int_dom_ATP-bd_1"/>
</dbReference>
<evidence type="ECO:0000313" key="3">
    <source>
        <dbReference type="EMBL" id="CAK0848902.1"/>
    </source>
</evidence>
<dbReference type="Pfam" id="PF00211">
    <property type="entry name" value="Guanylate_cyc"/>
    <property type="match status" value="1"/>
</dbReference>
<dbReference type="InterPro" id="IPR001054">
    <property type="entry name" value="A/G_cyclase"/>
</dbReference>
<evidence type="ECO:0000313" key="4">
    <source>
        <dbReference type="Proteomes" id="UP001189429"/>
    </source>
</evidence>
<name>A0ABN9TSZ3_9DINO</name>
<evidence type="ECO:0000259" key="2">
    <source>
        <dbReference type="PROSITE" id="PS50125"/>
    </source>
</evidence>
<proteinExistence type="predicted"/>
<protein>
    <recommendedName>
        <fullName evidence="2">Guanylate cyclase domain-containing protein</fullName>
    </recommendedName>
</protein>
<dbReference type="Gene3D" id="3.30.70.1230">
    <property type="entry name" value="Nucleotide cyclase"/>
    <property type="match status" value="1"/>
</dbReference>
<dbReference type="SMART" id="SM00044">
    <property type="entry name" value="CYCc"/>
    <property type="match status" value="1"/>
</dbReference>
<dbReference type="PROSITE" id="PS00675">
    <property type="entry name" value="SIGMA54_INTERACT_1"/>
    <property type="match status" value="1"/>
</dbReference>
<dbReference type="PROSITE" id="PS50125">
    <property type="entry name" value="GUANYLATE_CYCLASE_2"/>
    <property type="match status" value="1"/>
</dbReference>
<feature type="region of interest" description="Disordered" evidence="1">
    <location>
        <begin position="856"/>
        <end position="888"/>
    </location>
</feature>
<dbReference type="Proteomes" id="UP001189429">
    <property type="component" value="Unassembled WGS sequence"/>
</dbReference>
<gene>
    <name evidence="3" type="ORF">PCOR1329_LOCUS41735</name>
</gene>
<accession>A0ABN9TSZ3</accession>